<keyword evidence="9 15" id="KW-0862">Zinc</keyword>
<keyword evidence="10 15" id="KW-0067">ATP-binding</keyword>
<dbReference type="HAMAP" id="MF_02003">
    <property type="entry name" value="Ile_tRNA_synth_type2"/>
    <property type="match status" value="1"/>
</dbReference>
<keyword evidence="7 15" id="KW-0479">Metal-binding</keyword>
<dbReference type="InterPro" id="IPR002300">
    <property type="entry name" value="aa-tRNA-synth_Ia"/>
</dbReference>
<dbReference type="PANTHER" id="PTHR42780">
    <property type="entry name" value="SOLEUCYL-TRNA SYNTHETASE"/>
    <property type="match status" value="1"/>
</dbReference>
<dbReference type="InterPro" id="IPR014729">
    <property type="entry name" value="Rossmann-like_a/b/a_fold"/>
</dbReference>
<dbReference type="Gene3D" id="1.10.730.10">
    <property type="entry name" value="Isoleucyl-tRNA Synthetase, Domain 1"/>
    <property type="match status" value="1"/>
</dbReference>
<evidence type="ECO:0000256" key="12">
    <source>
        <dbReference type="ARBA" id="ARBA00023146"/>
    </source>
</evidence>
<comment type="subcellular location">
    <subcellularLocation>
        <location evidence="2 15">Cytoplasm</location>
    </subcellularLocation>
</comment>
<comment type="similarity">
    <text evidence="3 15">Belongs to the class-I aminoacyl-tRNA synthetase family. IleS type 2 subfamily.</text>
</comment>
<evidence type="ECO:0000256" key="2">
    <source>
        <dbReference type="ARBA" id="ARBA00004496"/>
    </source>
</evidence>
<evidence type="ECO:0000256" key="11">
    <source>
        <dbReference type="ARBA" id="ARBA00022917"/>
    </source>
</evidence>
<keyword evidence="19" id="KW-1185">Reference proteome</keyword>
<dbReference type="GO" id="GO:0005737">
    <property type="term" value="C:cytoplasm"/>
    <property type="evidence" value="ECO:0007669"/>
    <property type="project" value="UniProtKB-SubCell"/>
</dbReference>
<dbReference type="SUPFAM" id="SSF47323">
    <property type="entry name" value="Anticodon-binding domain of a subclass of class I aminoacyl-tRNA synthetases"/>
    <property type="match status" value="1"/>
</dbReference>
<dbReference type="SUPFAM" id="SSF52374">
    <property type="entry name" value="Nucleotidylyl transferase"/>
    <property type="match status" value="1"/>
</dbReference>
<comment type="cofactor">
    <cofactor evidence="1 15">
        <name>Zn(2+)</name>
        <dbReference type="ChEBI" id="CHEBI:29105"/>
    </cofactor>
</comment>
<dbReference type="Pfam" id="PF19302">
    <property type="entry name" value="DUF5915"/>
    <property type="match status" value="1"/>
</dbReference>
<dbReference type="InterPro" id="IPR023586">
    <property type="entry name" value="Ile-tRNA-ligase_type2"/>
</dbReference>
<dbReference type="Proteomes" id="UP000217343">
    <property type="component" value="Chromosome"/>
</dbReference>
<dbReference type="SUPFAM" id="SSF50677">
    <property type="entry name" value="ValRS/IleRS/LeuRS editing domain"/>
    <property type="match status" value="1"/>
</dbReference>
<dbReference type="InterPro" id="IPR009008">
    <property type="entry name" value="Val/Leu/Ile-tRNA-synth_edit"/>
</dbReference>
<name>A0A250K2J1_9BACT</name>
<dbReference type="GO" id="GO:0000049">
    <property type="term" value="F:tRNA binding"/>
    <property type="evidence" value="ECO:0007669"/>
    <property type="project" value="InterPro"/>
</dbReference>
<reference evidence="18 19" key="1">
    <citation type="submission" date="2017-06" db="EMBL/GenBank/DDBJ databases">
        <title>Sequencing and comparative analysis of myxobacterial genomes.</title>
        <authorList>
            <person name="Rupp O."/>
            <person name="Goesmann A."/>
            <person name="Sogaard-Andersen L."/>
        </authorList>
    </citation>
    <scope>NUCLEOTIDE SEQUENCE [LARGE SCALE GENOMIC DNA]</scope>
    <source>
        <strain evidence="18 19">DSM 14697</strain>
    </source>
</reference>
<evidence type="ECO:0000259" key="17">
    <source>
        <dbReference type="Pfam" id="PF08264"/>
    </source>
</evidence>
<feature type="binding site" evidence="15">
    <location>
        <position position="664"/>
    </location>
    <ligand>
        <name>ATP</name>
        <dbReference type="ChEBI" id="CHEBI:30616"/>
    </ligand>
</feature>
<dbReference type="EC" id="6.1.1.5" evidence="15"/>
<dbReference type="InterPro" id="IPR009080">
    <property type="entry name" value="tRNAsynth_Ia_anticodon-bd"/>
</dbReference>
<evidence type="ECO:0000256" key="6">
    <source>
        <dbReference type="ARBA" id="ARBA00022598"/>
    </source>
</evidence>
<dbReference type="Pfam" id="PF08264">
    <property type="entry name" value="Anticodon_1"/>
    <property type="match status" value="1"/>
</dbReference>
<feature type="short sequence motif" description="'KMSKS' region" evidence="15">
    <location>
        <begin position="661"/>
        <end position="665"/>
    </location>
</feature>
<proteinExistence type="inferred from homology"/>
<evidence type="ECO:0000256" key="13">
    <source>
        <dbReference type="ARBA" id="ARBA00025217"/>
    </source>
</evidence>
<dbReference type="EMBL" id="CP022203">
    <property type="protein sequence ID" value="ATB50304.1"/>
    <property type="molecule type" value="Genomic_DNA"/>
</dbReference>
<keyword evidence="5 15" id="KW-0963">Cytoplasm</keyword>
<dbReference type="GO" id="GO:0006428">
    <property type="term" value="P:isoleucyl-tRNA aminoacylation"/>
    <property type="evidence" value="ECO:0007669"/>
    <property type="project" value="UniProtKB-UniRule"/>
</dbReference>
<dbReference type="RefSeq" id="WP_095960550.1">
    <property type="nucleotide sequence ID" value="NZ_CP022203.1"/>
</dbReference>
<evidence type="ECO:0000256" key="4">
    <source>
        <dbReference type="ARBA" id="ARBA00011245"/>
    </source>
</evidence>
<feature type="domain" description="Methionyl/Valyl/Leucyl/Isoleucyl-tRNA synthetase anticodon-binding" evidence="17">
    <location>
        <begin position="876"/>
        <end position="1027"/>
    </location>
</feature>
<gene>
    <name evidence="15" type="primary">ileS</name>
    <name evidence="18" type="ORF">MYMAC_005959</name>
</gene>
<evidence type="ECO:0000256" key="7">
    <source>
        <dbReference type="ARBA" id="ARBA00022723"/>
    </source>
</evidence>
<keyword evidence="6 15" id="KW-0436">Ligase</keyword>
<evidence type="ECO:0000256" key="5">
    <source>
        <dbReference type="ARBA" id="ARBA00022490"/>
    </source>
</evidence>
<dbReference type="GO" id="GO:0002161">
    <property type="term" value="F:aminoacyl-tRNA deacylase activity"/>
    <property type="evidence" value="ECO:0007669"/>
    <property type="project" value="InterPro"/>
</dbReference>
<dbReference type="OrthoDB" id="9810365at2"/>
<dbReference type="GO" id="GO:0008270">
    <property type="term" value="F:zinc ion binding"/>
    <property type="evidence" value="ECO:0007669"/>
    <property type="project" value="UniProtKB-UniRule"/>
</dbReference>
<dbReference type="InterPro" id="IPR013155">
    <property type="entry name" value="M/V/L/I-tRNA-synth_anticd-bd"/>
</dbReference>
<evidence type="ECO:0000256" key="14">
    <source>
        <dbReference type="ARBA" id="ARBA00048359"/>
    </source>
</evidence>
<dbReference type="KEGG" id="mmas:MYMAC_005959"/>
<protein>
    <recommendedName>
        <fullName evidence="15">Isoleucine--tRNA ligase</fullName>
        <ecNumber evidence="15">6.1.1.5</ecNumber>
    </recommendedName>
    <alternativeName>
        <fullName evidence="15">Isoleucyl-tRNA synthetase</fullName>
        <shortName evidence="15">IleRS</shortName>
    </alternativeName>
</protein>
<dbReference type="AlphaFoldDB" id="A0A250K2J1"/>
<dbReference type="InterPro" id="IPR002301">
    <property type="entry name" value="Ile-tRNA-ligase"/>
</dbReference>
<dbReference type="InterPro" id="IPR033709">
    <property type="entry name" value="Anticodon_Ile_ABEc"/>
</dbReference>
<keyword evidence="11 15" id="KW-0648">Protein biosynthesis</keyword>
<feature type="short sequence motif" description="'HIGH' region" evidence="15">
    <location>
        <begin position="55"/>
        <end position="65"/>
    </location>
</feature>
<evidence type="ECO:0000313" key="18">
    <source>
        <dbReference type="EMBL" id="ATB50304.1"/>
    </source>
</evidence>
<dbReference type="FunFam" id="3.40.50.620:FF:000063">
    <property type="entry name" value="Isoleucine--tRNA ligase"/>
    <property type="match status" value="1"/>
</dbReference>
<dbReference type="Pfam" id="PF00133">
    <property type="entry name" value="tRNA-synt_1"/>
    <property type="match status" value="1"/>
</dbReference>
<evidence type="ECO:0000256" key="1">
    <source>
        <dbReference type="ARBA" id="ARBA00001947"/>
    </source>
</evidence>
<keyword evidence="8 15" id="KW-0547">Nucleotide-binding</keyword>
<dbReference type="CDD" id="cd07961">
    <property type="entry name" value="Anticodon_Ia_Ile_ABEc"/>
    <property type="match status" value="1"/>
</dbReference>
<organism evidence="18 19">
    <name type="scientific">Corallococcus macrosporus DSM 14697</name>
    <dbReference type="NCBI Taxonomy" id="1189310"/>
    <lineage>
        <taxon>Bacteria</taxon>
        <taxon>Pseudomonadati</taxon>
        <taxon>Myxococcota</taxon>
        <taxon>Myxococcia</taxon>
        <taxon>Myxococcales</taxon>
        <taxon>Cystobacterineae</taxon>
        <taxon>Myxococcaceae</taxon>
        <taxon>Corallococcus</taxon>
    </lineage>
</organism>
<evidence type="ECO:0000256" key="8">
    <source>
        <dbReference type="ARBA" id="ARBA00022741"/>
    </source>
</evidence>
<comment type="catalytic activity">
    <reaction evidence="14 15">
        <text>tRNA(Ile) + L-isoleucine + ATP = L-isoleucyl-tRNA(Ile) + AMP + diphosphate</text>
        <dbReference type="Rhea" id="RHEA:11060"/>
        <dbReference type="Rhea" id="RHEA-COMP:9666"/>
        <dbReference type="Rhea" id="RHEA-COMP:9695"/>
        <dbReference type="ChEBI" id="CHEBI:30616"/>
        <dbReference type="ChEBI" id="CHEBI:33019"/>
        <dbReference type="ChEBI" id="CHEBI:58045"/>
        <dbReference type="ChEBI" id="CHEBI:78442"/>
        <dbReference type="ChEBI" id="CHEBI:78528"/>
        <dbReference type="ChEBI" id="CHEBI:456215"/>
        <dbReference type="EC" id="6.1.1.5"/>
    </reaction>
</comment>
<dbReference type="GO" id="GO:0004822">
    <property type="term" value="F:isoleucine-tRNA ligase activity"/>
    <property type="evidence" value="ECO:0007669"/>
    <property type="project" value="UniProtKB-UniRule"/>
</dbReference>
<feature type="domain" description="Aminoacyl-tRNA synthetase class Ia" evidence="16">
    <location>
        <begin position="25"/>
        <end position="687"/>
    </location>
</feature>
<dbReference type="PRINTS" id="PR00984">
    <property type="entry name" value="TRNASYNTHILE"/>
</dbReference>
<dbReference type="Gene3D" id="3.40.50.620">
    <property type="entry name" value="HUPs"/>
    <property type="match status" value="2"/>
</dbReference>
<evidence type="ECO:0000256" key="10">
    <source>
        <dbReference type="ARBA" id="ARBA00022840"/>
    </source>
</evidence>
<comment type="domain">
    <text evidence="15">IleRS has two distinct active sites: one for aminoacylation and one for editing. The misactivated valine is translocated from the active site to the editing site, which sterically excludes the correctly activated isoleucine. The single editing site contains two valyl binding pockets, one specific for each substrate (Val-AMP or Val-tRNA(Ile)).</text>
</comment>
<evidence type="ECO:0000259" key="16">
    <source>
        <dbReference type="Pfam" id="PF00133"/>
    </source>
</evidence>
<sequence length="1247" mass="140010">MPETPPSLFDAVPAEMDFPSDERRIQAFWKDRRIFERTLETREGAPSFVFYEGPPTANGLPHNGHVLTRVIKDLFPRFKTMTGHYVPRKAGWDTHGLPVEVEVEKELRIHGKAEIERYGVEPFTERCIESVFRYTSEWERLTERIGFWVDLNQAYVTYHRPFVESVWWALAELHRKGLLYQGHKVVWWWPQGGTALSAAEVGLGYKTVDDPSVYVAFPLRDAPDTALVVWTTTPWTLPSNMYAAVNPNVDYVTVDAGERKLIVAAALREALAKKLKTELPVLATQKGSDLVGRRYQPPFDVYHQRAGEARLPLKDGGEDAQAWRVLGADFVTLDSGTGIVHIAPAFGEDDYEAFRKDMARFAQPDALELFCAVKPDGTFSDEVPLVAGRFVKDADKDLQRHLKERGLVLFTEQYKHEYPFCWRADDDPLIQFARPAWYIRTTSVKDEAIANNRAVNWVPEHIKEGRFGDFLANNVDWALSRERYWGTPLPLWVHSETGEVEAISSLQALREKPGNNLAAVEAELNAFLEGKPHEANAKHLIVHKPWIDKVTFEKPGTPGQFRRVPEVVDVWFDSGCMPFAQWGFPHAPGSREIFNRAFPADFISEAIDQTRGWFYSLLMVSTLLFDEETQARIGLTPRRGWPQPYKSCIVLGHVSDKEGRKESKSKGNYTPPEIILDDVRMDFAVLTAAEAGVPGEPGVALIAREDLEGLDIQEGARVQLFRPDRPEVSITATVKAHKKLKRRVVLLAPAELQALGVAPSARGASVMPVEVPRLAPAERVVVKDPAAKAPGADAFRWFFYAASPTWSNTRHSLSNVRLLQKDFQVKLRNVYSFFTIYANIDGFNPAAGNADAADAPWEAIRRSQGWREVKARPVLDRWILSEVHLTLRDVTRALETYQVYDAAQRLVALVDALSNWYLRRSRSRFWAPGFEQDKHDAYFTLYEALTTLTATVAPFIPFFTDEMWGNLVRKPWPTSQPESVHLARFPTVDEALIDEGLAAEMGAVRDLVSLGLKVRTDNRLKVRQPLSRADVILARKELTDRVAVYRALIADELNVHEVRFVDPGSPEANVVRFRVRPNLRAVGGRLGPKLAPVRKAFDTGDGAALHRELLQTGRVALTVAGEDLVFTPEELETLVEANPGYAAAGMGVGVVVLHTELTEALVDEGLVRELLARVQGARKDLELGYTDRIQLWVDGDARVKRVTDEARELIARETLASSVLVGPEGLTGQEEEVSLNGLPARIRVARA</sequence>
<keyword evidence="12 15" id="KW-0030">Aminoacyl-tRNA synthetase</keyword>
<dbReference type="NCBIfam" id="TIGR00392">
    <property type="entry name" value="ileS"/>
    <property type="match status" value="1"/>
</dbReference>
<comment type="function">
    <text evidence="13 15">Catalyzes the attachment of isoleucine to tRNA(Ile). As IleRS can inadvertently accommodate and process structurally similar amino acids such as valine, to avoid such errors it has two additional distinct tRNA(Ile)-dependent editing activities. One activity is designated as 'pretransfer' editing and involves the hydrolysis of activated Val-AMP. The other activity is designated 'posttransfer' editing and involves deacylation of mischarged Val-tRNA(Ile).</text>
</comment>
<evidence type="ECO:0000256" key="9">
    <source>
        <dbReference type="ARBA" id="ARBA00022833"/>
    </source>
</evidence>
<accession>A0A250K2J1</accession>
<dbReference type="Gene3D" id="3.90.740.10">
    <property type="entry name" value="Valyl/Leucyl/Isoleucyl-tRNA synthetase, editing domain"/>
    <property type="match status" value="1"/>
</dbReference>
<comment type="subunit">
    <text evidence="4 15">Monomer.</text>
</comment>
<evidence type="ECO:0000256" key="3">
    <source>
        <dbReference type="ARBA" id="ARBA00007078"/>
    </source>
</evidence>
<dbReference type="GO" id="GO:0005524">
    <property type="term" value="F:ATP binding"/>
    <property type="evidence" value="ECO:0007669"/>
    <property type="project" value="UniProtKB-UniRule"/>
</dbReference>
<dbReference type="PANTHER" id="PTHR42780:SF1">
    <property type="entry name" value="ISOLEUCINE--TRNA LIGASE, CYTOPLASMIC"/>
    <property type="match status" value="1"/>
</dbReference>
<evidence type="ECO:0000256" key="15">
    <source>
        <dbReference type="HAMAP-Rule" id="MF_02003"/>
    </source>
</evidence>
<evidence type="ECO:0000313" key="19">
    <source>
        <dbReference type="Proteomes" id="UP000217343"/>
    </source>
</evidence>